<keyword evidence="2" id="KW-0963">Cytoplasm</keyword>
<evidence type="ECO:0000256" key="4">
    <source>
        <dbReference type="ARBA" id="ARBA00022679"/>
    </source>
</evidence>
<evidence type="ECO:0000256" key="3">
    <source>
        <dbReference type="ARBA" id="ARBA00022603"/>
    </source>
</evidence>
<protein>
    <recommendedName>
        <fullName evidence="7">Zinc finger CCHC domain-containing protein 4</fullName>
    </recommendedName>
</protein>
<reference evidence="5 6" key="1">
    <citation type="submission" date="2024-02" db="EMBL/GenBank/DDBJ databases">
        <authorList>
            <person name="Daric V."/>
            <person name="Darras S."/>
        </authorList>
    </citation>
    <scope>NUCLEOTIDE SEQUENCE [LARGE SCALE GENOMIC DNA]</scope>
</reference>
<comment type="caution">
    <text evidence="5">The sequence shown here is derived from an EMBL/GenBank/DDBJ whole genome shotgun (WGS) entry which is preliminary data.</text>
</comment>
<dbReference type="InterPro" id="IPR041370">
    <property type="entry name" value="Mlase_EEF1AKMT1/ZCCHC4"/>
</dbReference>
<keyword evidence="3" id="KW-0489">Methyltransferase</keyword>
<name>A0ABP0F3G4_CLALP</name>
<dbReference type="PROSITE" id="PS50216">
    <property type="entry name" value="DHHC"/>
    <property type="match status" value="1"/>
</dbReference>
<evidence type="ECO:0000256" key="1">
    <source>
        <dbReference type="ARBA" id="ARBA00004496"/>
    </source>
</evidence>
<evidence type="ECO:0000313" key="6">
    <source>
        <dbReference type="Proteomes" id="UP001642483"/>
    </source>
</evidence>
<dbReference type="PANTHER" id="PTHR13493">
    <property type="entry name" value="ZINC FINGER CCHC DOMAIN-CONTAINING"/>
    <property type="match status" value="1"/>
</dbReference>
<sequence>MLLFDKYVDGRKVETFYACSAQREGKNCSSKTQMPWNHEMMSYDDVIAIHPTKRKFCCQCQKFIREDDSATHIKHEKKTGITNADLIKPSLLFLTPKENTKTNAQYFLSHNTISFLHSTLKRLQISHVVNIGMPRLHEHIQHEIDGTMKSILLDIDERFSMFWPREKFLQFNMFNQHFFHDGSEEIFDEFLQNRSKRKNIAVVLDPPFGGLVDCIVQTIKWMSSRTMDEVNESKKFSIFWIFPYFMEKRITDNFPFMSMLDFQVDYDNHKKFKNALTGRKASPVRIFTNVENERIVLPGERYRFCVPCRRYVSVDNDHCKLCNSCPSKDGRKCRHCEKCKKCVKSSKLHCDSCKRCQIPSHTCRIDDVTTCHLCGEGSHRRKHCPSLGAPPLFK</sequence>
<dbReference type="Pfam" id="PF10237">
    <property type="entry name" value="N6-adenineMlase"/>
    <property type="match status" value="1"/>
</dbReference>
<evidence type="ECO:0000256" key="2">
    <source>
        <dbReference type="ARBA" id="ARBA00022490"/>
    </source>
</evidence>
<gene>
    <name evidence="5" type="ORF">CVLEPA_LOCUS3977</name>
</gene>
<dbReference type="EMBL" id="CAWYQH010000013">
    <property type="protein sequence ID" value="CAK8674261.1"/>
    <property type="molecule type" value="Genomic_DNA"/>
</dbReference>
<dbReference type="Proteomes" id="UP001642483">
    <property type="component" value="Unassembled WGS sequence"/>
</dbReference>
<keyword evidence="6" id="KW-1185">Reference proteome</keyword>
<accession>A0ABP0F3G4</accession>
<proteinExistence type="predicted"/>
<evidence type="ECO:0000313" key="5">
    <source>
        <dbReference type="EMBL" id="CAK8674261.1"/>
    </source>
</evidence>
<evidence type="ECO:0008006" key="7">
    <source>
        <dbReference type="Google" id="ProtNLM"/>
    </source>
</evidence>
<dbReference type="InterPro" id="IPR039846">
    <property type="entry name" value="ZCCHC4"/>
</dbReference>
<organism evidence="5 6">
    <name type="scientific">Clavelina lepadiformis</name>
    <name type="common">Light-bulb sea squirt</name>
    <name type="synonym">Ascidia lepadiformis</name>
    <dbReference type="NCBI Taxonomy" id="159417"/>
    <lineage>
        <taxon>Eukaryota</taxon>
        <taxon>Metazoa</taxon>
        <taxon>Chordata</taxon>
        <taxon>Tunicata</taxon>
        <taxon>Ascidiacea</taxon>
        <taxon>Aplousobranchia</taxon>
        <taxon>Clavelinidae</taxon>
        <taxon>Clavelina</taxon>
    </lineage>
</organism>
<keyword evidence="4" id="KW-0808">Transferase</keyword>
<comment type="subcellular location">
    <subcellularLocation>
        <location evidence="1">Cytoplasm</location>
    </subcellularLocation>
</comment>
<dbReference type="PANTHER" id="PTHR13493:SF3">
    <property type="entry name" value="RRNA N6-ADENOSINE-METHYLTRANSFERASE ZCCHC4"/>
    <property type="match status" value="1"/>
</dbReference>